<organism evidence="2 3">
    <name type="scientific">Crotalaria pallida</name>
    <name type="common">Smooth rattlebox</name>
    <name type="synonym">Crotalaria striata</name>
    <dbReference type="NCBI Taxonomy" id="3830"/>
    <lineage>
        <taxon>Eukaryota</taxon>
        <taxon>Viridiplantae</taxon>
        <taxon>Streptophyta</taxon>
        <taxon>Embryophyta</taxon>
        <taxon>Tracheophyta</taxon>
        <taxon>Spermatophyta</taxon>
        <taxon>Magnoliopsida</taxon>
        <taxon>eudicotyledons</taxon>
        <taxon>Gunneridae</taxon>
        <taxon>Pentapetalae</taxon>
        <taxon>rosids</taxon>
        <taxon>fabids</taxon>
        <taxon>Fabales</taxon>
        <taxon>Fabaceae</taxon>
        <taxon>Papilionoideae</taxon>
        <taxon>50 kb inversion clade</taxon>
        <taxon>genistoids sensu lato</taxon>
        <taxon>core genistoids</taxon>
        <taxon>Crotalarieae</taxon>
        <taxon>Crotalaria</taxon>
    </lineage>
</organism>
<protein>
    <submittedName>
        <fullName evidence="2">Uncharacterized protein</fullName>
    </submittedName>
</protein>
<reference evidence="2 3" key="1">
    <citation type="submission" date="2024-01" db="EMBL/GenBank/DDBJ databases">
        <title>The genomes of 5 underutilized Papilionoideae crops provide insights into root nodulation and disease resistanc.</title>
        <authorList>
            <person name="Yuan L."/>
        </authorList>
    </citation>
    <scope>NUCLEOTIDE SEQUENCE [LARGE SCALE GENOMIC DNA]</scope>
    <source>
        <strain evidence="2">ZHUSHIDOU_FW_LH</strain>
        <tissue evidence="2">Leaf</tissue>
    </source>
</reference>
<feature type="signal peptide" evidence="1">
    <location>
        <begin position="1"/>
        <end position="19"/>
    </location>
</feature>
<accession>A0AAN9ELV4</accession>
<feature type="chain" id="PRO_5042954523" evidence="1">
    <location>
        <begin position="20"/>
        <end position="150"/>
    </location>
</feature>
<keyword evidence="3" id="KW-1185">Reference proteome</keyword>
<dbReference type="Proteomes" id="UP001372338">
    <property type="component" value="Unassembled WGS sequence"/>
</dbReference>
<name>A0AAN9ELV4_CROPI</name>
<evidence type="ECO:0000256" key="1">
    <source>
        <dbReference type="SAM" id="SignalP"/>
    </source>
</evidence>
<dbReference type="EMBL" id="JAYWIO010000006">
    <property type="protein sequence ID" value="KAK7256278.1"/>
    <property type="molecule type" value="Genomic_DNA"/>
</dbReference>
<keyword evidence="1" id="KW-0732">Signal</keyword>
<evidence type="ECO:0000313" key="3">
    <source>
        <dbReference type="Proteomes" id="UP001372338"/>
    </source>
</evidence>
<proteinExistence type="predicted"/>
<evidence type="ECO:0000313" key="2">
    <source>
        <dbReference type="EMBL" id="KAK7256278.1"/>
    </source>
</evidence>
<sequence length="150" mass="16708">MLILAFVCYVWCIPLHVNSSSNLSNVNVDEYRNPGESYSNVNVNVLAFVRALVEVMEALSNDADPSGVGGLIMEKLRKIKNSSAALSAELTPYNIVPLEAPSLTNPIRIFPEVKGAISAIRYTEQFPRLPANFRLLREMVDMITIFCLEF</sequence>
<comment type="caution">
    <text evidence="2">The sequence shown here is derived from an EMBL/GenBank/DDBJ whole genome shotgun (WGS) entry which is preliminary data.</text>
</comment>
<gene>
    <name evidence="2" type="ORF">RIF29_29719</name>
</gene>
<dbReference type="AlphaFoldDB" id="A0AAN9ELV4"/>